<dbReference type="EMBL" id="JAWDGP010005821">
    <property type="protein sequence ID" value="KAK3751409.1"/>
    <property type="molecule type" value="Genomic_DNA"/>
</dbReference>
<evidence type="ECO:0000313" key="1">
    <source>
        <dbReference type="EMBL" id="KAK3751409.1"/>
    </source>
</evidence>
<proteinExistence type="predicted"/>
<reference evidence="1" key="1">
    <citation type="journal article" date="2023" name="G3 (Bethesda)">
        <title>A reference genome for the long-term kleptoplast-retaining sea slug Elysia crispata morphotype clarki.</title>
        <authorList>
            <person name="Eastman K.E."/>
            <person name="Pendleton A.L."/>
            <person name="Shaikh M.A."/>
            <person name="Suttiyut T."/>
            <person name="Ogas R."/>
            <person name="Tomko P."/>
            <person name="Gavelis G."/>
            <person name="Widhalm J.R."/>
            <person name="Wisecaver J.H."/>
        </authorList>
    </citation>
    <scope>NUCLEOTIDE SEQUENCE</scope>
    <source>
        <strain evidence="1">ECLA1</strain>
    </source>
</reference>
<name>A0AAE0YP49_9GAST</name>
<protein>
    <submittedName>
        <fullName evidence="1">Uncharacterized protein</fullName>
    </submittedName>
</protein>
<sequence length="70" mass="7620">MNYSRANLISEAVSSVALVMIRERQHLDPSGPVDTGQPIHENKLEAQCMSTCYRRCAAMKPSPASIASLS</sequence>
<gene>
    <name evidence="1" type="ORF">RRG08_008559</name>
</gene>
<keyword evidence="2" id="KW-1185">Reference proteome</keyword>
<accession>A0AAE0YP49</accession>
<organism evidence="1 2">
    <name type="scientific">Elysia crispata</name>
    <name type="common">lettuce slug</name>
    <dbReference type="NCBI Taxonomy" id="231223"/>
    <lineage>
        <taxon>Eukaryota</taxon>
        <taxon>Metazoa</taxon>
        <taxon>Spiralia</taxon>
        <taxon>Lophotrochozoa</taxon>
        <taxon>Mollusca</taxon>
        <taxon>Gastropoda</taxon>
        <taxon>Heterobranchia</taxon>
        <taxon>Euthyneura</taxon>
        <taxon>Panpulmonata</taxon>
        <taxon>Sacoglossa</taxon>
        <taxon>Placobranchoidea</taxon>
        <taxon>Plakobranchidae</taxon>
        <taxon>Elysia</taxon>
    </lineage>
</organism>
<dbReference type="Proteomes" id="UP001283361">
    <property type="component" value="Unassembled WGS sequence"/>
</dbReference>
<dbReference type="AlphaFoldDB" id="A0AAE0YP49"/>
<evidence type="ECO:0000313" key="2">
    <source>
        <dbReference type="Proteomes" id="UP001283361"/>
    </source>
</evidence>
<comment type="caution">
    <text evidence="1">The sequence shown here is derived from an EMBL/GenBank/DDBJ whole genome shotgun (WGS) entry which is preliminary data.</text>
</comment>